<evidence type="ECO:0000259" key="12">
    <source>
        <dbReference type="Pfam" id="PF04057"/>
    </source>
</evidence>
<dbReference type="Proteomes" id="UP000694255">
    <property type="component" value="Unassembled WGS sequence"/>
</dbReference>
<feature type="domain" description="Replication factor-A protein 1 N-terminal" evidence="12">
    <location>
        <begin position="6"/>
        <end position="103"/>
    </location>
</feature>
<dbReference type="OrthoDB" id="1751331at2759"/>
<dbReference type="InterPro" id="IPR007199">
    <property type="entry name" value="Rep_factor-A_N"/>
</dbReference>
<dbReference type="CDD" id="cd04475">
    <property type="entry name" value="RPA1_DBD_B"/>
    <property type="match status" value="1"/>
</dbReference>
<dbReference type="InterPro" id="IPR031657">
    <property type="entry name" value="REPA_OB_2"/>
</dbReference>
<sequence length="639" mass="71508">MTVQLSRGTLKDIFSISGRNNVRTPFVLQVNNIKPVAVAGDVKKYRILVNDGVYSCHGLIDETCVPYLENNGFARYSILQVNDYSVFATQKHIILVKQCELLTQTSDKPGELIAIDTYYANNPDDDSLGVSKKSATGEQFARSESPVATPPVQQQQPQQNAYSNTYGAQQHTPAQPDGAPARRVTPIETLSPYQNNWTIKARVSYKGDLRTWSNAKGEGKLFSVNLLDESDEIKATAFNETAERGFKLLEEGKVYYISKAKVQGAKKKFNHLTHPYELTLDRDTEIVECFDTSNVPKLHFNFVKLDQIQNLEPNAIVDVIGALKHVNEAFQIIAKSTGKAFDRRNITIVDESGFAIEVGLWNTTAVDFNIPEGSVIAFKGCKVQDFNGRSLTLSQSGSLIPNPETPEAYQLKGWYDNQGINESFKSLKVESSSGSANLFESRKLISQAQDENLGKSEKPDYFSIKATISFTKHETFSYPACPNIVQPAAAAAGGTQVQRPPQPCNRKLIEQSSDGTWRCERCDMNYAEPTHRYIFNCAVMDTSGQIWITLFDAEARKLFGMDAGELMKLREASLDDPSNTEFIDKINSITFKEYNFRIRARQDTYNDTLRVRYQAVGIDPVDYNAEAEHLCKELEQLMG</sequence>
<feature type="domain" description="Replication factor A C-terminal" evidence="13">
    <location>
        <begin position="461"/>
        <end position="630"/>
    </location>
</feature>
<dbReference type="RefSeq" id="XP_049263653.1">
    <property type="nucleotide sequence ID" value="XM_049406889.1"/>
</dbReference>
<dbReference type="GO" id="GO:0006281">
    <property type="term" value="P:DNA repair"/>
    <property type="evidence" value="ECO:0007669"/>
    <property type="project" value="InterPro"/>
</dbReference>
<dbReference type="Pfam" id="PF01336">
    <property type="entry name" value="tRNA_anti-codon"/>
    <property type="match status" value="1"/>
</dbReference>
<dbReference type="Pfam" id="PF08646">
    <property type="entry name" value="Rep_fac-A_C"/>
    <property type="match status" value="1"/>
</dbReference>
<dbReference type="Pfam" id="PF16900">
    <property type="entry name" value="REPA_OB_2"/>
    <property type="match status" value="1"/>
</dbReference>
<dbReference type="CDD" id="cd04474">
    <property type="entry name" value="RPA1_DBD_A"/>
    <property type="match status" value="1"/>
</dbReference>
<proteinExistence type="inferred from homology"/>
<evidence type="ECO:0000256" key="8">
    <source>
        <dbReference type="ARBA" id="ARBA00023242"/>
    </source>
</evidence>
<feature type="domain" description="Replication protein A OB" evidence="14">
    <location>
        <begin position="305"/>
        <end position="401"/>
    </location>
</feature>
<dbReference type="GO" id="GO:0008270">
    <property type="term" value="F:zinc ion binding"/>
    <property type="evidence" value="ECO:0007669"/>
    <property type="project" value="UniProtKB-KW"/>
</dbReference>
<comment type="subunit">
    <text evidence="9">Component of the heterotrimeric canonical replication protein A complex (RPA).</text>
</comment>
<keyword evidence="6 9" id="KW-0862">Zinc</keyword>
<evidence type="ECO:0000313" key="15">
    <source>
        <dbReference type="EMBL" id="KAG7663421.1"/>
    </source>
</evidence>
<keyword evidence="7 9" id="KW-0238">DNA-binding</keyword>
<evidence type="ECO:0000256" key="1">
    <source>
        <dbReference type="ARBA" id="ARBA00004123"/>
    </source>
</evidence>
<name>A0A8J5UMP6_9ASCO</name>
<comment type="subcellular location">
    <subcellularLocation>
        <location evidence="1 9">Nucleus</location>
    </subcellularLocation>
</comment>
<evidence type="ECO:0000313" key="16">
    <source>
        <dbReference type="Proteomes" id="UP000694255"/>
    </source>
</evidence>
<dbReference type="PANTHER" id="PTHR47165">
    <property type="entry name" value="OS03G0429900 PROTEIN"/>
    <property type="match status" value="1"/>
</dbReference>
<dbReference type="GO" id="GO:0005662">
    <property type="term" value="C:DNA replication factor A complex"/>
    <property type="evidence" value="ECO:0007669"/>
    <property type="project" value="UniProtKB-ARBA"/>
</dbReference>
<feature type="domain" description="OB" evidence="11">
    <location>
        <begin position="197"/>
        <end position="277"/>
    </location>
</feature>
<dbReference type="GO" id="GO:0006260">
    <property type="term" value="P:DNA replication"/>
    <property type="evidence" value="ECO:0007669"/>
    <property type="project" value="UniProtKB-KW"/>
</dbReference>
<evidence type="ECO:0000256" key="2">
    <source>
        <dbReference type="ARBA" id="ARBA00005690"/>
    </source>
</evidence>
<dbReference type="GO" id="GO:0003697">
    <property type="term" value="F:single-stranded DNA binding"/>
    <property type="evidence" value="ECO:0007669"/>
    <property type="project" value="UniProtKB-ARBA"/>
</dbReference>
<dbReference type="GO" id="GO:0000781">
    <property type="term" value="C:chromosome, telomeric region"/>
    <property type="evidence" value="ECO:0007669"/>
    <property type="project" value="UniProtKB-ARBA"/>
</dbReference>
<comment type="similarity">
    <text evidence="2 9">Belongs to the replication factor A protein 1 family.</text>
</comment>
<dbReference type="EMBL" id="JAGSYN010000138">
    <property type="protein sequence ID" value="KAG7663421.1"/>
    <property type="molecule type" value="Genomic_DNA"/>
</dbReference>
<dbReference type="InterPro" id="IPR047192">
    <property type="entry name" value="Euk_RPA1_DBD_C"/>
</dbReference>
<dbReference type="CDD" id="cd04477">
    <property type="entry name" value="RPA1N"/>
    <property type="match status" value="1"/>
</dbReference>
<keyword evidence="3 9" id="KW-0235">DNA replication</keyword>
<protein>
    <recommendedName>
        <fullName evidence="9">Replication protein A subunit</fullName>
    </recommendedName>
</protein>
<evidence type="ECO:0000256" key="7">
    <source>
        <dbReference type="ARBA" id="ARBA00023125"/>
    </source>
</evidence>
<dbReference type="GO" id="GO:0006310">
    <property type="term" value="P:DNA recombination"/>
    <property type="evidence" value="ECO:0007669"/>
    <property type="project" value="InterPro"/>
</dbReference>
<dbReference type="Pfam" id="PF04057">
    <property type="entry name" value="Rep-A_N"/>
    <property type="match status" value="1"/>
</dbReference>
<evidence type="ECO:0000259" key="14">
    <source>
        <dbReference type="Pfam" id="PF16900"/>
    </source>
</evidence>
<organism evidence="15 16">
    <name type="scientific">[Candida] subhashii</name>
    <dbReference type="NCBI Taxonomy" id="561895"/>
    <lineage>
        <taxon>Eukaryota</taxon>
        <taxon>Fungi</taxon>
        <taxon>Dikarya</taxon>
        <taxon>Ascomycota</taxon>
        <taxon>Saccharomycotina</taxon>
        <taxon>Pichiomycetes</taxon>
        <taxon>Debaryomycetaceae</taxon>
        <taxon>Spathaspora</taxon>
    </lineage>
</organism>
<dbReference type="InterPro" id="IPR013955">
    <property type="entry name" value="Rep_factor-A_C"/>
</dbReference>
<comment type="function">
    <text evidence="9">As part of the replication protein A (RPA/RP-A), a single-stranded DNA-binding heterotrimeric complex, may play an essential role in DNA replication, recombination and repair. Binds and stabilizes single-stranded DNA intermediates, preventing complementary DNA reannealing and recruiting different proteins involved in DNA metabolism.</text>
</comment>
<evidence type="ECO:0000256" key="5">
    <source>
        <dbReference type="ARBA" id="ARBA00022771"/>
    </source>
</evidence>
<dbReference type="GeneID" id="73469874"/>
<feature type="compositionally biased region" description="Low complexity" evidence="10">
    <location>
        <begin position="150"/>
        <end position="159"/>
    </location>
</feature>
<keyword evidence="16" id="KW-1185">Reference proteome</keyword>
<dbReference type="CDD" id="cd04476">
    <property type="entry name" value="RPA1_DBD_C"/>
    <property type="match status" value="1"/>
</dbReference>
<evidence type="ECO:0000259" key="11">
    <source>
        <dbReference type="Pfam" id="PF01336"/>
    </source>
</evidence>
<dbReference type="NCBIfam" id="TIGR00617">
    <property type="entry name" value="rpa1"/>
    <property type="match status" value="1"/>
</dbReference>
<keyword evidence="5 9" id="KW-0863">Zinc-finger</keyword>
<gene>
    <name evidence="15" type="ORF">J8A68_003073</name>
</gene>
<dbReference type="InterPro" id="IPR004365">
    <property type="entry name" value="NA-bd_OB_tRNA"/>
</dbReference>
<accession>A0A8J5UMP6</accession>
<dbReference type="FunFam" id="2.40.50.140:FF:000090">
    <property type="entry name" value="Replication protein A subunit"/>
    <property type="match status" value="1"/>
</dbReference>
<evidence type="ECO:0000256" key="9">
    <source>
        <dbReference type="RuleBase" id="RU364130"/>
    </source>
</evidence>
<evidence type="ECO:0000256" key="10">
    <source>
        <dbReference type="SAM" id="MobiDB-lite"/>
    </source>
</evidence>
<comment type="caution">
    <text evidence="15">The sequence shown here is derived from an EMBL/GenBank/DDBJ whole genome shotgun (WGS) entry which is preliminary data.</text>
</comment>
<evidence type="ECO:0000259" key="13">
    <source>
        <dbReference type="Pfam" id="PF08646"/>
    </source>
</evidence>
<dbReference type="InterPro" id="IPR004591">
    <property type="entry name" value="Rfa1"/>
</dbReference>
<keyword evidence="4 9" id="KW-0479">Metal-binding</keyword>
<evidence type="ECO:0000256" key="3">
    <source>
        <dbReference type="ARBA" id="ARBA00022705"/>
    </source>
</evidence>
<dbReference type="GO" id="GO:0007004">
    <property type="term" value="P:telomere maintenance via telomerase"/>
    <property type="evidence" value="ECO:0007669"/>
    <property type="project" value="UniProtKB-ARBA"/>
</dbReference>
<dbReference type="FunFam" id="2.40.50.140:FF:000041">
    <property type="entry name" value="Replication protein A subunit"/>
    <property type="match status" value="1"/>
</dbReference>
<feature type="region of interest" description="Disordered" evidence="10">
    <location>
        <begin position="126"/>
        <end position="182"/>
    </location>
</feature>
<dbReference type="FunFam" id="2.40.50.140:FF:000064">
    <property type="entry name" value="Replication protein A subunit"/>
    <property type="match status" value="1"/>
</dbReference>
<keyword evidence="8 9" id="KW-0539">Nucleus</keyword>
<dbReference type="AlphaFoldDB" id="A0A8J5UMP6"/>
<reference evidence="15 16" key="1">
    <citation type="journal article" date="2021" name="DNA Res.">
        <title>Genome analysis of Candida subhashii reveals its hybrid nature and dual mitochondrial genome conformations.</title>
        <authorList>
            <person name="Mixao V."/>
            <person name="Hegedusova E."/>
            <person name="Saus E."/>
            <person name="Pryszcz L.P."/>
            <person name="Cillingova A."/>
            <person name="Nosek J."/>
            <person name="Gabaldon T."/>
        </authorList>
    </citation>
    <scope>NUCLEOTIDE SEQUENCE [LARGE SCALE GENOMIC DNA]</scope>
    <source>
        <strain evidence="15 16">CBS 10753</strain>
    </source>
</reference>
<evidence type="ECO:0000256" key="4">
    <source>
        <dbReference type="ARBA" id="ARBA00022723"/>
    </source>
</evidence>
<feature type="compositionally biased region" description="Polar residues" evidence="10">
    <location>
        <begin position="160"/>
        <end position="173"/>
    </location>
</feature>
<evidence type="ECO:0000256" key="6">
    <source>
        <dbReference type="ARBA" id="ARBA00022833"/>
    </source>
</evidence>
<dbReference type="PANTHER" id="PTHR47165:SF4">
    <property type="entry name" value="OS03G0429900 PROTEIN"/>
    <property type="match status" value="1"/>
</dbReference>